<dbReference type="InterPro" id="IPR003583">
    <property type="entry name" value="Hlx-hairpin-Hlx_DNA-bd_motif"/>
</dbReference>
<dbReference type="InterPro" id="IPR051675">
    <property type="entry name" value="Endo/Exo/Phosphatase_dom_1"/>
</dbReference>
<feature type="domain" description="Helix-hairpin-helix DNA-binding motif class 1" evidence="2">
    <location>
        <begin position="353"/>
        <end position="372"/>
    </location>
</feature>
<evidence type="ECO:0000313" key="4">
    <source>
        <dbReference type="Proteomes" id="UP000199361"/>
    </source>
</evidence>
<evidence type="ECO:0000259" key="2">
    <source>
        <dbReference type="SMART" id="SM00278"/>
    </source>
</evidence>
<dbReference type="GO" id="GO:0015627">
    <property type="term" value="C:type II protein secretion system complex"/>
    <property type="evidence" value="ECO:0007669"/>
    <property type="project" value="TreeGrafter"/>
</dbReference>
<evidence type="ECO:0000256" key="1">
    <source>
        <dbReference type="SAM" id="MobiDB-lite"/>
    </source>
</evidence>
<dbReference type="AlphaFoldDB" id="A0A1I0JYQ6"/>
<accession>A0A1I0JYQ6</accession>
<dbReference type="Pfam" id="PF10531">
    <property type="entry name" value="SLBB"/>
    <property type="match status" value="1"/>
</dbReference>
<dbReference type="Gene3D" id="1.10.150.310">
    <property type="entry name" value="Tex RuvX-like domain-like"/>
    <property type="match status" value="1"/>
</dbReference>
<feature type="domain" description="Helix-hairpin-helix DNA-binding motif class 1" evidence="2">
    <location>
        <begin position="323"/>
        <end position="342"/>
    </location>
</feature>
<evidence type="ECO:0000313" key="3">
    <source>
        <dbReference type="EMBL" id="SEU16185.1"/>
    </source>
</evidence>
<dbReference type="EMBL" id="FOHX01000006">
    <property type="protein sequence ID" value="SEU16185.1"/>
    <property type="molecule type" value="Genomic_DNA"/>
</dbReference>
<dbReference type="STRING" id="568860.SAMN05421811_106415"/>
<dbReference type="PANTHER" id="PTHR21180">
    <property type="entry name" value="ENDONUCLEASE/EXONUCLEASE/PHOSPHATASE FAMILY DOMAIN-CONTAINING PROTEIN 1"/>
    <property type="match status" value="1"/>
</dbReference>
<name>A0A1I0JYQ6_9ACTN</name>
<gene>
    <name evidence="3" type="ORF">SAMN05421811_106415</name>
</gene>
<dbReference type="SMART" id="SM00278">
    <property type="entry name" value="HhH1"/>
    <property type="match status" value="2"/>
</dbReference>
<dbReference type="RefSeq" id="WP_245774970.1">
    <property type="nucleotide sequence ID" value="NZ_FOHX01000006.1"/>
</dbReference>
<dbReference type="GO" id="GO:0003677">
    <property type="term" value="F:DNA binding"/>
    <property type="evidence" value="ECO:0007669"/>
    <property type="project" value="InterPro"/>
</dbReference>
<dbReference type="Gene3D" id="3.10.560.10">
    <property type="entry name" value="Outer membrane lipoprotein wza domain like"/>
    <property type="match status" value="1"/>
</dbReference>
<dbReference type="GO" id="GO:0015628">
    <property type="term" value="P:protein secretion by the type II secretion system"/>
    <property type="evidence" value="ECO:0007669"/>
    <property type="project" value="TreeGrafter"/>
</dbReference>
<proteinExistence type="predicted"/>
<dbReference type="InterPro" id="IPR019554">
    <property type="entry name" value="Soluble_ligand-bd"/>
</dbReference>
<dbReference type="InterPro" id="IPR010994">
    <property type="entry name" value="RuvA_2-like"/>
</dbReference>
<dbReference type="PANTHER" id="PTHR21180:SF32">
    <property type="entry name" value="ENDONUCLEASE_EXONUCLEASE_PHOSPHATASE FAMILY DOMAIN-CONTAINING PROTEIN 1"/>
    <property type="match status" value="1"/>
</dbReference>
<protein>
    <submittedName>
        <fullName evidence="3">ComEA protein</fullName>
    </submittedName>
</protein>
<feature type="region of interest" description="Disordered" evidence="1">
    <location>
        <begin position="122"/>
        <end position="166"/>
    </location>
</feature>
<dbReference type="SUPFAM" id="SSF47781">
    <property type="entry name" value="RuvA domain 2-like"/>
    <property type="match status" value="1"/>
</dbReference>
<feature type="region of interest" description="Disordered" evidence="1">
    <location>
        <begin position="61"/>
        <end position="86"/>
    </location>
</feature>
<organism evidence="3 4">
    <name type="scientific">Nonomuraea wenchangensis</name>
    <dbReference type="NCBI Taxonomy" id="568860"/>
    <lineage>
        <taxon>Bacteria</taxon>
        <taxon>Bacillati</taxon>
        <taxon>Actinomycetota</taxon>
        <taxon>Actinomycetes</taxon>
        <taxon>Streptosporangiales</taxon>
        <taxon>Streptosporangiaceae</taxon>
        <taxon>Nonomuraea</taxon>
    </lineage>
</organism>
<dbReference type="GO" id="GO:0006281">
    <property type="term" value="P:DNA repair"/>
    <property type="evidence" value="ECO:0007669"/>
    <property type="project" value="InterPro"/>
</dbReference>
<dbReference type="Proteomes" id="UP000199361">
    <property type="component" value="Unassembled WGS sequence"/>
</dbReference>
<reference evidence="3 4" key="1">
    <citation type="submission" date="2016-10" db="EMBL/GenBank/DDBJ databases">
        <authorList>
            <person name="de Groot N.N."/>
        </authorList>
    </citation>
    <scope>NUCLEOTIDE SEQUENCE [LARGE SCALE GENOMIC DNA]</scope>
    <source>
        <strain evidence="3 4">CGMCC 4.5598</strain>
    </source>
</reference>
<keyword evidence="4" id="KW-1185">Reference proteome</keyword>
<sequence>MRTPDPTAERAIAESRLRSLINPPRRPRRLFPYRRTPGHSPHNLTTLITQDQELAKDRIPRTHRHHDNGHLHPTDSPPHIRRSRDGAATLDSTPYAATRNSDPFPVLDSDAFLAIRDGGPSYSDLTSETVGSPSATDDADQHAFPSPDSGNQLLGSPPRHPSTAAASISSSFQAFRAALTSQAPVLDPGRPGLRVLLAIGALAVAVAVYFVWQSQPTPQPLPPPTPTAPATPPTATAATKLTVHVTGKVRKPGVYLLPAGTRVADAVTAAGGPSRTSATGSLNLARRLIDGEQIVVGAPGASAAALGASPADAVLDLNTATTDQLEQLPGVGEVLAARIAEFRNAHGGFTSVEQLREVSGIGPRKYAEIKPKVRV</sequence>
<dbReference type="Pfam" id="PF12836">
    <property type="entry name" value="HHH_3"/>
    <property type="match status" value="1"/>
</dbReference>
<feature type="region of interest" description="Disordered" evidence="1">
    <location>
        <begin position="18"/>
        <end position="44"/>
    </location>
</feature>
<feature type="compositionally biased region" description="Polar residues" evidence="1">
    <location>
        <begin position="123"/>
        <end position="135"/>
    </location>
</feature>